<dbReference type="Proteomes" id="UP000184170">
    <property type="component" value="Unassembled WGS sequence"/>
</dbReference>
<dbReference type="AlphaFoldDB" id="A0A1M4UV51"/>
<reference evidence="3" key="1">
    <citation type="submission" date="2016-11" db="EMBL/GenBank/DDBJ databases">
        <authorList>
            <person name="Varghese N."/>
            <person name="Submissions S."/>
        </authorList>
    </citation>
    <scope>NUCLEOTIDE SEQUENCE [LARGE SCALE GENOMIC DNA]</scope>
    <source>
        <strain evidence="3">CGMCC 1.7063</strain>
    </source>
</reference>
<evidence type="ECO:0000313" key="3">
    <source>
        <dbReference type="Proteomes" id="UP000184170"/>
    </source>
</evidence>
<dbReference type="InterPro" id="IPR007138">
    <property type="entry name" value="ABM_dom"/>
</dbReference>
<dbReference type="RefSeq" id="WP_073270691.1">
    <property type="nucleotide sequence ID" value="NZ_FQVA01000001.1"/>
</dbReference>
<keyword evidence="2" id="KW-0503">Monooxygenase</keyword>
<keyword evidence="3" id="KW-1185">Reference proteome</keyword>
<name>A0A1M4UV51_9GAMM</name>
<sequence>MIYLVATIKTKPGCRDKVLSELLRVQPTVKKEEGCLQYEPLVDEVKLVPRQADYREDVVTVVEQWASVAHLEAHFATAHMQEYGQVVEPWVADVSLQLLRENID</sequence>
<dbReference type="InterPro" id="IPR050744">
    <property type="entry name" value="AI-2_Isomerase_LsrG"/>
</dbReference>
<dbReference type="GO" id="GO:0004497">
    <property type="term" value="F:monooxygenase activity"/>
    <property type="evidence" value="ECO:0007669"/>
    <property type="project" value="UniProtKB-KW"/>
</dbReference>
<proteinExistence type="predicted"/>
<gene>
    <name evidence="2" type="ORF">SAMN04487965_0258</name>
</gene>
<dbReference type="Pfam" id="PF03992">
    <property type="entry name" value="ABM"/>
    <property type="match status" value="1"/>
</dbReference>
<organism evidence="2 3">
    <name type="scientific">Microbulbifer donghaiensis</name>
    <dbReference type="NCBI Taxonomy" id="494016"/>
    <lineage>
        <taxon>Bacteria</taxon>
        <taxon>Pseudomonadati</taxon>
        <taxon>Pseudomonadota</taxon>
        <taxon>Gammaproteobacteria</taxon>
        <taxon>Cellvibrionales</taxon>
        <taxon>Microbulbiferaceae</taxon>
        <taxon>Microbulbifer</taxon>
    </lineage>
</organism>
<accession>A0A1M4UV51</accession>
<evidence type="ECO:0000259" key="1">
    <source>
        <dbReference type="PROSITE" id="PS51725"/>
    </source>
</evidence>
<feature type="domain" description="ABM" evidence="1">
    <location>
        <begin position="2"/>
        <end position="99"/>
    </location>
</feature>
<dbReference type="PANTHER" id="PTHR33336:SF3">
    <property type="entry name" value="ABM DOMAIN-CONTAINING PROTEIN"/>
    <property type="match status" value="1"/>
</dbReference>
<dbReference type="Gene3D" id="3.30.70.100">
    <property type="match status" value="1"/>
</dbReference>
<dbReference type="PROSITE" id="PS51725">
    <property type="entry name" value="ABM"/>
    <property type="match status" value="1"/>
</dbReference>
<protein>
    <submittedName>
        <fullName evidence="2">Quinol monooxygenase YgiN</fullName>
    </submittedName>
</protein>
<evidence type="ECO:0000313" key="2">
    <source>
        <dbReference type="EMBL" id="SHE60582.1"/>
    </source>
</evidence>
<dbReference type="EMBL" id="FQVA01000001">
    <property type="protein sequence ID" value="SHE60582.1"/>
    <property type="molecule type" value="Genomic_DNA"/>
</dbReference>
<keyword evidence="2" id="KW-0560">Oxidoreductase</keyword>
<dbReference type="PANTHER" id="PTHR33336">
    <property type="entry name" value="QUINOL MONOOXYGENASE YGIN-RELATED"/>
    <property type="match status" value="1"/>
</dbReference>
<dbReference type="STRING" id="494016.SAMN04487965_0258"/>
<dbReference type="GO" id="GO:0005829">
    <property type="term" value="C:cytosol"/>
    <property type="evidence" value="ECO:0007669"/>
    <property type="project" value="TreeGrafter"/>
</dbReference>
<dbReference type="InterPro" id="IPR011008">
    <property type="entry name" value="Dimeric_a/b-barrel"/>
</dbReference>
<dbReference type="SUPFAM" id="SSF54909">
    <property type="entry name" value="Dimeric alpha+beta barrel"/>
    <property type="match status" value="1"/>
</dbReference>
<dbReference type="OrthoDB" id="9812192at2"/>